<dbReference type="AlphaFoldDB" id="A0A9P6JQX0"/>
<proteinExistence type="predicted"/>
<sequence>MAVHCQRIICGYPLVFPACTTPMSQSTHGSRTGAKDAYFWAPKVACSWREANHIGQVRVTLVRLVQRWDLSFFLTSYHHHAVFLPPSSPSFLQVPHKSNR</sequence>
<accession>A0A9P6JQX0</accession>
<reference evidence="1" key="1">
    <citation type="submission" date="2020-11" db="EMBL/GenBank/DDBJ databases">
        <authorList>
            <consortium name="DOE Joint Genome Institute"/>
            <person name="Ahrendt S."/>
            <person name="Riley R."/>
            <person name="Andreopoulos W."/>
            <person name="Labutti K."/>
            <person name="Pangilinan J."/>
            <person name="Ruiz-Duenas F.J."/>
            <person name="Barrasa J.M."/>
            <person name="Sanchez-Garcia M."/>
            <person name="Camarero S."/>
            <person name="Miyauchi S."/>
            <person name="Serrano A."/>
            <person name="Linde D."/>
            <person name="Babiker R."/>
            <person name="Drula E."/>
            <person name="Ayuso-Fernandez I."/>
            <person name="Pacheco R."/>
            <person name="Padilla G."/>
            <person name="Ferreira P."/>
            <person name="Barriuso J."/>
            <person name="Kellner H."/>
            <person name="Castanera R."/>
            <person name="Alfaro M."/>
            <person name="Ramirez L."/>
            <person name="Pisabarro A.G."/>
            <person name="Kuo A."/>
            <person name="Tritt A."/>
            <person name="Lipzen A."/>
            <person name="He G."/>
            <person name="Yan M."/>
            <person name="Ng V."/>
            <person name="Cullen D."/>
            <person name="Martin F."/>
            <person name="Rosso M.-N."/>
            <person name="Henrissat B."/>
            <person name="Hibbett D."/>
            <person name="Martinez A.T."/>
            <person name="Grigoriev I.V."/>
        </authorList>
    </citation>
    <scope>NUCLEOTIDE SEQUENCE</scope>
    <source>
        <strain evidence="1">CBS 506.95</strain>
    </source>
</reference>
<organism evidence="1 2">
    <name type="scientific">Crepidotus variabilis</name>
    <dbReference type="NCBI Taxonomy" id="179855"/>
    <lineage>
        <taxon>Eukaryota</taxon>
        <taxon>Fungi</taxon>
        <taxon>Dikarya</taxon>
        <taxon>Basidiomycota</taxon>
        <taxon>Agaricomycotina</taxon>
        <taxon>Agaricomycetes</taxon>
        <taxon>Agaricomycetidae</taxon>
        <taxon>Agaricales</taxon>
        <taxon>Agaricineae</taxon>
        <taxon>Crepidotaceae</taxon>
        <taxon>Crepidotus</taxon>
    </lineage>
</organism>
<protein>
    <submittedName>
        <fullName evidence="1">Uncharacterized protein</fullName>
    </submittedName>
</protein>
<gene>
    <name evidence="1" type="ORF">CPB83DRAFT_852795</name>
</gene>
<evidence type="ECO:0000313" key="1">
    <source>
        <dbReference type="EMBL" id="KAF9529174.1"/>
    </source>
</evidence>
<name>A0A9P6JQX0_9AGAR</name>
<dbReference type="Proteomes" id="UP000807306">
    <property type="component" value="Unassembled WGS sequence"/>
</dbReference>
<dbReference type="EMBL" id="MU157847">
    <property type="protein sequence ID" value="KAF9529174.1"/>
    <property type="molecule type" value="Genomic_DNA"/>
</dbReference>
<comment type="caution">
    <text evidence="1">The sequence shown here is derived from an EMBL/GenBank/DDBJ whole genome shotgun (WGS) entry which is preliminary data.</text>
</comment>
<keyword evidence="2" id="KW-1185">Reference proteome</keyword>
<evidence type="ECO:0000313" key="2">
    <source>
        <dbReference type="Proteomes" id="UP000807306"/>
    </source>
</evidence>